<dbReference type="KEGG" id="mzi:HWN40_05660"/>
<keyword evidence="2" id="KW-1185">Reference proteome</keyword>
<gene>
    <name evidence="1" type="ORF">HWN40_05660</name>
</gene>
<evidence type="ECO:0000313" key="2">
    <source>
        <dbReference type="Proteomes" id="UP000509594"/>
    </source>
</evidence>
<protein>
    <submittedName>
        <fullName evidence="1">Uncharacterized protein</fullName>
    </submittedName>
</protein>
<dbReference type="Pfam" id="PF20127">
    <property type="entry name" value="DUF6517"/>
    <property type="match status" value="1"/>
</dbReference>
<organism evidence="1 2">
    <name type="scientific">Methanolobus zinderi</name>
    <dbReference type="NCBI Taxonomy" id="536044"/>
    <lineage>
        <taxon>Archaea</taxon>
        <taxon>Methanobacteriati</taxon>
        <taxon>Methanobacteriota</taxon>
        <taxon>Stenosarchaea group</taxon>
        <taxon>Methanomicrobia</taxon>
        <taxon>Methanosarcinales</taxon>
        <taxon>Methanosarcinaceae</taxon>
        <taxon>Methanolobus</taxon>
    </lineage>
</organism>
<accession>A0A7D5IPB3</accession>
<name>A0A7D5IPB3_9EURY</name>
<dbReference type="Proteomes" id="UP000509594">
    <property type="component" value="Chromosome"/>
</dbReference>
<dbReference type="OrthoDB" id="124956at2157"/>
<dbReference type="PROSITE" id="PS51257">
    <property type="entry name" value="PROKAR_LIPOPROTEIN"/>
    <property type="match status" value="1"/>
</dbReference>
<proteinExistence type="predicted"/>
<reference evidence="1 2" key="1">
    <citation type="submission" date="2020-06" db="EMBL/GenBank/DDBJ databases">
        <title>Methanolobus halotolerans sp. nov., isolated from a saline lake Tus in Siberia.</title>
        <authorList>
            <person name="Shen Y."/>
            <person name="Chen S.-C."/>
            <person name="Lai M.-C."/>
            <person name="Huang H.-H."/>
            <person name="Chiu H.-H."/>
            <person name="Tang S.-L."/>
            <person name="Rogozin D.Y."/>
            <person name="Degermendzhy A.G."/>
        </authorList>
    </citation>
    <scope>NUCLEOTIDE SEQUENCE [LARGE SCALE GENOMIC DNA]</scope>
    <source>
        <strain evidence="1 2">DSM 21339</strain>
    </source>
</reference>
<evidence type="ECO:0000313" key="1">
    <source>
        <dbReference type="EMBL" id="QLC49767.1"/>
    </source>
</evidence>
<dbReference type="EMBL" id="CP058215">
    <property type="protein sequence ID" value="QLC49767.1"/>
    <property type="molecule type" value="Genomic_DNA"/>
</dbReference>
<dbReference type="InterPro" id="IPR045396">
    <property type="entry name" value="DUF6517"/>
</dbReference>
<dbReference type="AlphaFoldDB" id="A0A7D5IPB3"/>
<dbReference type="GeneID" id="55821141"/>
<sequence>MQLTYKLLSITCVVFLIAFSGCMETPEASPALIDENALAAYGWSQDEEIEYNSFQQNISDSSAISFKSTVVRYKNDRLASEIEEQREEFKQAYNVPFAPEVPMTEAWIRTNRITLPGGAKIPTDLISKLRDSNVNDMSEQNDVRSFSKIDTRELAMQDGSVVSVSIYSGATGQNSSLNVLGLVTVFEDGDSSVIVMGMTPNGSLPVNIGSVEADLLSIDGNDEIEEMLELISTIE</sequence>
<dbReference type="RefSeq" id="WP_176964823.1">
    <property type="nucleotide sequence ID" value="NZ_CP058215.1"/>
</dbReference>